<organism evidence="3 4">
    <name type="scientific">Salarchaeum japonicum</name>
    <dbReference type="NCBI Taxonomy" id="555573"/>
    <lineage>
        <taxon>Archaea</taxon>
        <taxon>Methanobacteriati</taxon>
        <taxon>Methanobacteriota</taxon>
        <taxon>Stenosarchaea group</taxon>
        <taxon>Halobacteria</taxon>
        <taxon>Halobacteriales</taxon>
        <taxon>Halobacteriaceae</taxon>
    </lineage>
</organism>
<feature type="transmembrane region" description="Helical" evidence="2">
    <location>
        <begin position="299"/>
        <end position="322"/>
    </location>
</feature>
<name>A0AAV3SZ44_9EURY</name>
<dbReference type="AlphaFoldDB" id="A0AAV3SZ44"/>
<reference evidence="3 4" key="1">
    <citation type="journal article" date="2019" name="Int. J. Syst. Evol. Microbiol.">
        <title>The Global Catalogue of Microorganisms (GCM) 10K type strain sequencing project: providing services to taxonomists for standard genome sequencing and annotation.</title>
        <authorList>
            <consortium name="The Broad Institute Genomics Platform"/>
            <consortium name="The Broad Institute Genome Sequencing Center for Infectious Disease"/>
            <person name="Wu L."/>
            <person name="Ma J."/>
        </authorList>
    </citation>
    <scope>NUCLEOTIDE SEQUENCE [LARGE SCALE GENOMIC DNA]</scope>
    <source>
        <strain evidence="3 4">JCM 16327</strain>
    </source>
</reference>
<feature type="compositionally biased region" description="Basic and acidic residues" evidence="1">
    <location>
        <begin position="10"/>
        <end position="21"/>
    </location>
</feature>
<feature type="transmembrane region" description="Helical" evidence="2">
    <location>
        <begin position="38"/>
        <end position="59"/>
    </location>
</feature>
<evidence type="ECO:0000313" key="4">
    <source>
        <dbReference type="Proteomes" id="UP001500194"/>
    </source>
</evidence>
<evidence type="ECO:0000256" key="1">
    <source>
        <dbReference type="SAM" id="MobiDB-lite"/>
    </source>
</evidence>
<dbReference type="Pfam" id="PF25927">
    <property type="entry name" value="DUF7972"/>
    <property type="match status" value="1"/>
</dbReference>
<proteinExistence type="predicted"/>
<dbReference type="Proteomes" id="UP001500194">
    <property type="component" value="Unassembled WGS sequence"/>
</dbReference>
<sequence length="349" mass="38250">MSDSGDDGAGEERPSDTMRERVPESSRKFWVLLDAPRWALAAGIAGVVFLALVVLGHLHPLGTPKLFATADPVETLFQGLLGSIITGVTLVLTLSQLVLSQELGAVGDQRDRMEGATAFREDVADLLDEPVSPAMPSAFLRALVSLTEDRVNALETAVEDIENDDLRDAVAEYAENLRGNADAVEDQLDGAQFGEFDVVWAALNYNYSWKIYAAKKLRAEHRESLTEDAETAFDDLVESLELFGPAREHFKTLYFQWELVNLSRTLIYAAVPALTTAIATLVYLEPRLFPGAVWGVEPLVVVVAAAATVSVVPFAILLAYILRIITVTKRTLSIGSFILRETERSRDLD</sequence>
<dbReference type="GeneID" id="68572369"/>
<comment type="caution">
    <text evidence="3">The sequence shown here is derived from an EMBL/GenBank/DDBJ whole genome shotgun (WGS) entry which is preliminary data.</text>
</comment>
<evidence type="ECO:0000256" key="2">
    <source>
        <dbReference type="SAM" id="Phobius"/>
    </source>
</evidence>
<accession>A0AAV3SZ44</accession>
<feature type="region of interest" description="Disordered" evidence="1">
    <location>
        <begin position="1"/>
        <end position="21"/>
    </location>
</feature>
<dbReference type="RefSeq" id="WP_227261773.1">
    <property type="nucleotide sequence ID" value="NZ_BAAADU010000002.1"/>
</dbReference>
<keyword evidence="4" id="KW-1185">Reference proteome</keyword>
<keyword evidence="2" id="KW-0812">Transmembrane</keyword>
<keyword evidence="2" id="KW-1133">Transmembrane helix</keyword>
<feature type="transmembrane region" description="Helical" evidence="2">
    <location>
        <begin position="266"/>
        <end position="284"/>
    </location>
</feature>
<evidence type="ECO:0000313" key="3">
    <source>
        <dbReference type="EMBL" id="GAA0645858.1"/>
    </source>
</evidence>
<gene>
    <name evidence="3" type="ORF">GCM10009019_05140</name>
</gene>
<protein>
    <submittedName>
        <fullName evidence="3">Uncharacterized protein</fullName>
    </submittedName>
</protein>
<dbReference type="EMBL" id="BAAADU010000002">
    <property type="protein sequence ID" value="GAA0645858.1"/>
    <property type="molecule type" value="Genomic_DNA"/>
</dbReference>
<feature type="transmembrane region" description="Helical" evidence="2">
    <location>
        <begin position="79"/>
        <end position="99"/>
    </location>
</feature>
<dbReference type="InterPro" id="IPR058278">
    <property type="entry name" value="DUF7972"/>
</dbReference>
<keyword evidence="2" id="KW-0472">Membrane</keyword>